<accession>A0A934RWB8</accession>
<comment type="caution">
    <text evidence="1">The sequence shown here is derived from an EMBL/GenBank/DDBJ whole genome shotgun (WGS) entry which is preliminary data.</text>
</comment>
<evidence type="ECO:0000313" key="2">
    <source>
        <dbReference type="Proteomes" id="UP000617628"/>
    </source>
</evidence>
<evidence type="ECO:0000313" key="1">
    <source>
        <dbReference type="EMBL" id="MBK1876675.1"/>
    </source>
</evidence>
<dbReference type="EMBL" id="JAENIL010000011">
    <property type="protein sequence ID" value="MBK1876675.1"/>
    <property type="molecule type" value="Genomic_DNA"/>
</dbReference>
<gene>
    <name evidence="1" type="ORF">JIN87_07335</name>
</gene>
<sequence>MADLKTIEDAFDFVQEVGICTIFSGKARDVQSLWDAVDLPDSDGQTKWGQRVEAVWAWKTELPTFYPDDIFYGKIKGGHAVLMSMEYFRETHYPKHARPVSSCRELAQQVYEIVRLSPGTTAEVRREAMDRFGCSKSRFETALKELQISLNVVRLNEPDLKNDTWVPFEEVYGELELEAPAQ</sequence>
<reference evidence="1" key="1">
    <citation type="submission" date="2021-01" db="EMBL/GenBank/DDBJ databases">
        <title>Modified the classification status of verrucomicrobia.</title>
        <authorList>
            <person name="Feng X."/>
        </authorList>
    </citation>
    <scope>NUCLEOTIDE SEQUENCE</scope>
    <source>
        <strain evidence="1">KCTC 13126</strain>
    </source>
</reference>
<proteinExistence type="predicted"/>
<protein>
    <submittedName>
        <fullName evidence="1">Uncharacterized protein</fullName>
    </submittedName>
</protein>
<dbReference type="RefSeq" id="WP_200354892.1">
    <property type="nucleotide sequence ID" value="NZ_JAENIL010000011.1"/>
</dbReference>
<organism evidence="1 2">
    <name type="scientific">Pelagicoccus mobilis</name>
    <dbReference type="NCBI Taxonomy" id="415221"/>
    <lineage>
        <taxon>Bacteria</taxon>
        <taxon>Pseudomonadati</taxon>
        <taxon>Verrucomicrobiota</taxon>
        <taxon>Opitutia</taxon>
        <taxon>Puniceicoccales</taxon>
        <taxon>Pelagicoccaceae</taxon>
        <taxon>Pelagicoccus</taxon>
    </lineage>
</organism>
<dbReference type="Pfam" id="PF24741">
    <property type="entry name" value="AlkZ-rel"/>
    <property type="match status" value="1"/>
</dbReference>
<dbReference type="Proteomes" id="UP000617628">
    <property type="component" value="Unassembled WGS sequence"/>
</dbReference>
<name>A0A934RWB8_9BACT</name>
<dbReference type="InterPro" id="IPR056298">
    <property type="entry name" value="AlkZ-rel"/>
</dbReference>
<dbReference type="AlphaFoldDB" id="A0A934RWB8"/>
<keyword evidence="2" id="KW-1185">Reference proteome</keyword>